<dbReference type="Proteomes" id="UP001732700">
    <property type="component" value="Chromosome 6A"/>
</dbReference>
<reference evidence="1" key="1">
    <citation type="submission" date="2021-05" db="EMBL/GenBank/DDBJ databases">
        <authorList>
            <person name="Scholz U."/>
            <person name="Mascher M."/>
            <person name="Fiebig A."/>
        </authorList>
    </citation>
    <scope>NUCLEOTIDE SEQUENCE [LARGE SCALE GENOMIC DNA]</scope>
</reference>
<proteinExistence type="predicted"/>
<accession>A0ACD5YK45</accession>
<evidence type="ECO:0000313" key="1">
    <source>
        <dbReference type="EnsemblPlants" id="AVESA.00010b.r2.6AG1024680.1.CDS"/>
    </source>
</evidence>
<sequence>MFMKIAARAAESDESYDKAANCAEQLALEVEKCLKIRVDPEVGNSITTEGLNIDSSRISKHNEGLEKPKGIKVKEKTTKGSRRPVGGFEKATRKKKKKKKDIDNIVQVQLQGTSTGHLDKATRKKKKQIILHKCSHRTPQWVIWSVSQIKWLHIHYSTTIS</sequence>
<reference evidence="1" key="2">
    <citation type="submission" date="2025-09" db="UniProtKB">
        <authorList>
            <consortium name="EnsemblPlants"/>
        </authorList>
    </citation>
    <scope>IDENTIFICATION</scope>
</reference>
<keyword evidence="2" id="KW-1185">Reference proteome</keyword>
<protein>
    <submittedName>
        <fullName evidence="1">Uncharacterized protein</fullName>
    </submittedName>
</protein>
<dbReference type="EnsemblPlants" id="AVESA.00010b.r2.6AG1024680.1">
    <property type="protein sequence ID" value="AVESA.00010b.r2.6AG1024680.1.CDS"/>
    <property type="gene ID" value="AVESA.00010b.r2.6AG1024680"/>
</dbReference>
<evidence type="ECO:0000313" key="2">
    <source>
        <dbReference type="Proteomes" id="UP001732700"/>
    </source>
</evidence>
<name>A0ACD5YK45_AVESA</name>
<organism evidence="1 2">
    <name type="scientific">Avena sativa</name>
    <name type="common">Oat</name>
    <dbReference type="NCBI Taxonomy" id="4498"/>
    <lineage>
        <taxon>Eukaryota</taxon>
        <taxon>Viridiplantae</taxon>
        <taxon>Streptophyta</taxon>
        <taxon>Embryophyta</taxon>
        <taxon>Tracheophyta</taxon>
        <taxon>Spermatophyta</taxon>
        <taxon>Magnoliopsida</taxon>
        <taxon>Liliopsida</taxon>
        <taxon>Poales</taxon>
        <taxon>Poaceae</taxon>
        <taxon>BOP clade</taxon>
        <taxon>Pooideae</taxon>
        <taxon>Poodae</taxon>
        <taxon>Poeae</taxon>
        <taxon>Poeae Chloroplast Group 1 (Aveneae type)</taxon>
        <taxon>Aveninae</taxon>
        <taxon>Avena</taxon>
    </lineage>
</organism>